<keyword evidence="1" id="KW-0479">Metal-binding</keyword>
<keyword evidence="5" id="KW-0175">Coiled coil</keyword>
<dbReference type="SMART" id="SM00336">
    <property type="entry name" value="BBOX"/>
    <property type="match status" value="2"/>
</dbReference>
<feature type="domain" description="B box-type" evidence="8">
    <location>
        <begin position="91"/>
        <end position="140"/>
    </location>
</feature>
<dbReference type="InterPro" id="IPR000315">
    <property type="entry name" value="Znf_B-box"/>
</dbReference>
<dbReference type="Pfam" id="PF00643">
    <property type="entry name" value="zf-B_box"/>
    <property type="match status" value="2"/>
</dbReference>
<feature type="domain" description="B box-type" evidence="8">
    <location>
        <begin position="159"/>
        <end position="202"/>
    </location>
</feature>
<dbReference type="PANTHER" id="PTHR25462">
    <property type="entry name" value="BONUS, ISOFORM C-RELATED"/>
    <property type="match status" value="1"/>
</dbReference>
<dbReference type="SUPFAM" id="SSF57850">
    <property type="entry name" value="RING/U-box"/>
    <property type="match status" value="1"/>
</dbReference>
<dbReference type="GO" id="GO:0061630">
    <property type="term" value="F:ubiquitin protein ligase activity"/>
    <property type="evidence" value="ECO:0000318"/>
    <property type="project" value="GO_Central"/>
</dbReference>
<evidence type="ECO:0000256" key="3">
    <source>
        <dbReference type="ARBA" id="ARBA00022833"/>
    </source>
</evidence>
<sequence>MAAKAVEKLVRELVCAVCMNTLKNPKSLSCRHTFCEECLKQCDKASQGCSGGIKCPMCREVTSLPREGVAGLKSNPLIYRVLEVLEAKKNSTQIMCDACGDSESPLTTYCRDCLHFICDSCASSHAKMKLLMKDHRTVPLDKIENGTIKIKWMEEGLWRKAHECEEHGGELRRFYCRTCKKRICRDCIVLDHTKPDHDCTTVQKMFQETKEKLQDRLKSCEEKEEHVSTMLNDVDVRETGANQKFHKMKETIRDQKLTAVKNLDKAEEELLQKVNVLEEKLNVKLQAFRDNMNTTKENLTRAQSKAKEVVSAKEVTDISRGPFLPEDVLKELEELIASDVTMTISMDLVALKSTMIEGSKMPEQMARFAKLSLSRIWRETQMFPIRDKDIVNIVSDGKAMYVACKKVIYKKLLSNEATPSTWMKLHFNASIKQVVDVAISIKDQAFSFIADTDAACTQLYRLKLDEFPTSIEHTADTPCPLNPSARITVDSKSLIVVADNKPAISSSSQATSSGSEPVSETKRKKTTSSPVVEGDSNKRPMAAAGGGFTFGMTLPQQQPSFTGTTSNSQTISAFGSAKSPSKAEGTLSPSDSKGKETRPEIPNAGSDIFTISTKIYREKPKISSSSSTFVFPSTPTPVNQGSQLSSDNFEVPLDRVRSLAAAKTGQLVFLRGDKKAVIITDKDGGVQHEIKEPGRMYLSISCTESDALYVLSAFWGSHIVTLTKHSLECGGPLEYIVDELDMSADFQSDEWPVIGNYGNDLVIMHTGDVIRVYSAEDWDILDDEDVNGQDQDDDKEEDV</sequence>
<dbReference type="Gene3D" id="3.30.160.60">
    <property type="entry name" value="Classic Zinc Finger"/>
    <property type="match status" value="1"/>
</dbReference>
<keyword evidence="2 4" id="KW-0863">Zinc-finger</keyword>
<dbReference type="PROSITE" id="PS00518">
    <property type="entry name" value="ZF_RING_1"/>
    <property type="match status" value="2"/>
</dbReference>
<dbReference type="InParanoid" id="A0A7M7LWI2"/>
<dbReference type="PROSITE" id="PS50119">
    <property type="entry name" value="ZF_BBOX"/>
    <property type="match status" value="2"/>
</dbReference>
<dbReference type="InterPro" id="IPR001841">
    <property type="entry name" value="Znf_RING"/>
</dbReference>
<dbReference type="GeneID" id="105445773"/>
<evidence type="ECO:0000256" key="2">
    <source>
        <dbReference type="ARBA" id="ARBA00022771"/>
    </source>
</evidence>
<dbReference type="InterPro" id="IPR017907">
    <property type="entry name" value="Znf_RING_CS"/>
</dbReference>
<keyword evidence="3" id="KW-0862">Zinc</keyword>
<dbReference type="Proteomes" id="UP000007110">
    <property type="component" value="Unassembled WGS sequence"/>
</dbReference>
<dbReference type="CDD" id="cd19757">
    <property type="entry name" value="Bbox1"/>
    <property type="match status" value="1"/>
</dbReference>
<keyword evidence="10" id="KW-1185">Reference proteome</keyword>
<feature type="compositionally biased region" description="Polar residues" evidence="6">
    <location>
        <begin position="554"/>
        <end position="573"/>
    </location>
</feature>
<feature type="compositionally biased region" description="Low complexity" evidence="6">
    <location>
        <begin position="505"/>
        <end position="515"/>
    </location>
</feature>
<dbReference type="SUPFAM" id="SSF57845">
    <property type="entry name" value="B-box zinc-binding domain"/>
    <property type="match status" value="1"/>
</dbReference>
<evidence type="ECO:0000259" key="8">
    <source>
        <dbReference type="PROSITE" id="PS50119"/>
    </source>
</evidence>
<dbReference type="GO" id="GO:0008270">
    <property type="term" value="F:zinc ion binding"/>
    <property type="evidence" value="ECO:0007669"/>
    <property type="project" value="UniProtKB-KW"/>
</dbReference>
<dbReference type="RefSeq" id="XP_011680044.2">
    <property type="nucleotide sequence ID" value="XM_011681742.2"/>
</dbReference>
<evidence type="ECO:0000313" key="10">
    <source>
        <dbReference type="Proteomes" id="UP000007110"/>
    </source>
</evidence>
<protein>
    <submittedName>
        <fullName evidence="9">Uncharacterized protein</fullName>
    </submittedName>
</protein>
<feature type="domain" description="RING-type" evidence="7">
    <location>
        <begin position="15"/>
        <end position="59"/>
    </location>
</feature>
<dbReference type="InterPro" id="IPR013083">
    <property type="entry name" value="Znf_RING/FYVE/PHD"/>
</dbReference>
<evidence type="ECO:0000256" key="1">
    <source>
        <dbReference type="ARBA" id="ARBA00022723"/>
    </source>
</evidence>
<reference evidence="9" key="2">
    <citation type="submission" date="2021-01" db="UniProtKB">
        <authorList>
            <consortium name="EnsemblMetazoa"/>
        </authorList>
    </citation>
    <scope>IDENTIFICATION</scope>
</reference>
<accession>A0A7M7LWI2</accession>
<dbReference type="Pfam" id="PF00097">
    <property type="entry name" value="zf-C3HC4"/>
    <property type="match status" value="1"/>
</dbReference>
<feature type="coiled-coil region" evidence="5">
    <location>
        <begin position="249"/>
        <end position="305"/>
    </location>
</feature>
<dbReference type="SMART" id="SM00184">
    <property type="entry name" value="RING"/>
    <property type="match status" value="2"/>
</dbReference>
<dbReference type="InterPro" id="IPR018957">
    <property type="entry name" value="Znf_C3HC4_RING-type"/>
</dbReference>
<dbReference type="AlphaFoldDB" id="A0A7M7LWI2"/>
<dbReference type="EnsemblMetazoa" id="XM_011681742">
    <property type="protein sequence ID" value="XP_011680044"/>
    <property type="gene ID" value="LOC105445773"/>
</dbReference>
<evidence type="ECO:0000256" key="6">
    <source>
        <dbReference type="SAM" id="MobiDB-lite"/>
    </source>
</evidence>
<evidence type="ECO:0000256" key="4">
    <source>
        <dbReference type="PROSITE-ProRule" id="PRU00024"/>
    </source>
</evidence>
<organism evidence="9 10">
    <name type="scientific">Strongylocentrotus purpuratus</name>
    <name type="common">Purple sea urchin</name>
    <dbReference type="NCBI Taxonomy" id="7668"/>
    <lineage>
        <taxon>Eukaryota</taxon>
        <taxon>Metazoa</taxon>
        <taxon>Echinodermata</taxon>
        <taxon>Eleutherozoa</taxon>
        <taxon>Echinozoa</taxon>
        <taxon>Echinoidea</taxon>
        <taxon>Euechinoidea</taxon>
        <taxon>Echinacea</taxon>
        <taxon>Camarodonta</taxon>
        <taxon>Echinidea</taxon>
        <taxon>Strongylocentrotidae</taxon>
        <taxon>Strongylocentrotus</taxon>
    </lineage>
</organism>
<name>A0A7M7LWI2_STRPU</name>
<dbReference type="PANTHER" id="PTHR25462:SF229">
    <property type="entry name" value="TRANSCRIPTION INTERMEDIARY FACTOR 1-BETA"/>
    <property type="match status" value="1"/>
</dbReference>
<proteinExistence type="predicted"/>
<evidence type="ECO:0000256" key="5">
    <source>
        <dbReference type="SAM" id="Coils"/>
    </source>
</evidence>
<dbReference type="OrthoDB" id="192247at2759"/>
<evidence type="ECO:0000259" key="7">
    <source>
        <dbReference type="PROSITE" id="PS50089"/>
    </source>
</evidence>
<dbReference type="PROSITE" id="PS50089">
    <property type="entry name" value="ZF_RING_2"/>
    <property type="match status" value="1"/>
</dbReference>
<dbReference type="InterPro" id="IPR047153">
    <property type="entry name" value="TRIM45/56/19-like"/>
</dbReference>
<dbReference type="KEGG" id="spu:105445773"/>
<dbReference type="OMA" id="TWRHEND"/>
<reference evidence="10" key="1">
    <citation type="submission" date="2015-02" db="EMBL/GenBank/DDBJ databases">
        <title>Genome sequencing for Strongylocentrotus purpuratus.</title>
        <authorList>
            <person name="Murali S."/>
            <person name="Liu Y."/>
            <person name="Vee V."/>
            <person name="English A."/>
            <person name="Wang M."/>
            <person name="Skinner E."/>
            <person name="Han Y."/>
            <person name="Muzny D.M."/>
            <person name="Worley K.C."/>
            <person name="Gibbs R.A."/>
        </authorList>
    </citation>
    <scope>NUCLEOTIDE SEQUENCE</scope>
</reference>
<dbReference type="Gene3D" id="3.30.40.10">
    <property type="entry name" value="Zinc/RING finger domain, C3HC4 (zinc finger)"/>
    <property type="match status" value="1"/>
</dbReference>
<evidence type="ECO:0000313" key="9">
    <source>
        <dbReference type="EnsemblMetazoa" id="XP_011680044"/>
    </source>
</evidence>
<feature type="region of interest" description="Disordered" evidence="6">
    <location>
        <begin position="505"/>
        <end position="606"/>
    </location>
</feature>